<dbReference type="SUPFAM" id="SSF56487">
    <property type="entry name" value="SRCR-like"/>
    <property type="match status" value="1"/>
</dbReference>
<dbReference type="SUPFAM" id="SSF56436">
    <property type="entry name" value="C-type lectin-like"/>
    <property type="match status" value="1"/>
</dbReference>
<organism evidence="4 5">
    <name type="scientific">Dimorphilus gyrociliatus</name>
    <dbReference type="NCBI Taxonomy" id="2664684"/>
    <lineage>
        <taxon>Eukaryota</taxon>
        <taxon>Metazoa</taxon>
        <taxon>Spiralia</taxon>
        <taxon>Lophotrochozoa</taxon>
        <taxon>Annelida</taxon>
        <taxon>Polychaeta</taxon>
        <taxon>Polychaeta incertae sedis</taxon>
        <taxon>Dinophilidae</taxon>
        <taxon>Dimorphilus</taxon>
    </lineage>
</organism>
<gene>
    <name evidence="4" type="ORF">DGYR_LOCUS13554</name>
</gene>
<dbReference type="GO" id="GO:0016020">
    <property type="term" value="C:membrane"/>
    <property type="evidence" value="ECO:0007669"/>
    <property type="project" value="InterPro"/>
</dbReference>
<dbReference type="EMBL" id="CAJFCJ010000040">
    <property type="protein sequence ID" value="CAD5126306.1"/>
    <property type="molecule type" value="Genomic_DNA"/>
</dbReference>
<proteinExistence type="predicted"/>
<sequence>MYCYGMPITLNDVKITSNMSTTYARQLLSLVCNNMNYEKYNVNAYSNKDFSAKKAQIIFYKEEEHELHYIHQLTNLNFLFYIKCSLLNATYYYTFIEDDGATSDVVVPIYGRFNDISKPYCLFRNKSVKHCSNIVKFSKRFIRNEDNMDIIDFNWTTTPECLTNFCQISNNPTIKWLKKFPSFDGLVPFTKPNDIDMLILQTFMGRLQVEYDGYWYNVSGFDIDANEVRVICQYFNFNSGTINRQSKNRMSDSFIFSLDCLRNVTNLNLCNVTNFMKLWLDEITGLDIVCSKQFIQCDNDDNSPNSKIGNYLNSCYYLYKVNATLSHNQGKSFCNVKGKNLIGVSSQDEARFIENALISLHFRNSSEMSIKKLMAFSNQWKIPNGLKREKQTNKLFHIFLILLRCILEPNEPKPEFYKEPCTYLRKYEEFANYNQLISIPCEQEMFDYIVCEEKTGKLYGSVRENVSRTFLISWYIFSLSYVKELNNTSKKPT</sequence>
<dbReference type="Pfam" id="PF00530">
    <property type="entry name" value="SRCR"/>
    <property type="match status" value="1"/>
</dbReference>
<dbReference type="InterPro" id="IPR016186">
    <property type="entry name" value="C-type_lectin-like/link_sf"/>
</dbReference>
<comment type="caution">
    <text evidence="2">Lacks conserved residue(s) required for the propagation of feature annotation.</text>
</comment>
<dbReference type="Gene3D" id="3.10.250.10">
    <property type="entry name" value="SRCR-like domain"/>
    <property type="match status" value="1"/>
</dbReference>
<evidence type="ECO:0000256" key="1">
    <source>
        <dbReference type="ARBA" id="ARBA00023157"/>
    </source>
</evidence>
<dbReference type="InterPro" id="IPR016187">
    <property type="entry name" value="CTDL_fold"/>
</dbReference>
<dbReference type="AlphaFoldDB" id="A0A7I8WDP9"/>
<keyword evidence="1 2" id="KW-1015">Disulfide bond</keyword>
<evidence type="ECO:0000256" key="2">
    <source>
        <dbReference type="PROSITE-ProRule" id="PRU00196"/>
    </source>
</evidence>
<accession>A0A7I8WDP9</accession>
<evidence type="ECO:0000313" key="4">
    <source>
        <dbReference type="EMBL" id="CAD5126306.1"/>
    </source>
</evidence>
<reference evidence="4 5" key="1">
    <citation type="submission" date="2020-08" db="EMBL/GenBank/DDBJ databases">
        <authorList>
            <person name="Hejnol A."/>
        </authorList>
    </citation>
    <scope>NUCLEOTIDE SEQUENCE [LARGE SCALE GENOMIC DNA]</scope>
</reference>
<evidence type="ECO:0000259" key="3">
    <source>
        <dbReference type="PROSITE" id="PS50287"/>
    </source>
</evidence>
<dbReference type="PROSITE" id="PS50287">
    <property type="entry name" value="SRCR_2"/>
    <property type="match status" value="1"/>
</dbReference>
<evidence type="ECO:0000313" key="5">
    <source>
        <dbReference type="Proteomes" id="UP000549394"/>
    </source>
</evidence>
<comment type="caution">
    <text evidence="4">The sequence shown here is derived from an EMBL/GenBank/DDBJ whole genome shotgun (WGS) entry which is preliminary data.</text>
</comment>
<feature type="disulfide bond" evidence="2">
    <location>
        <begin position="260"/>
        <end position="270"/>
    </location>
</feature>
<dbReference type="Proteomes" id="UP000549394">
    <property type="component" value="Unassembled WGS sequence"/>
</dbReference>
<dbReference type="InterPro" id="IPR001190">
    <property type="entry name" value="SRCR"/>
</dbReference>
<dbReference type="Gene3D" id="3.10.100.10">
    <property type="entry name" value="Mannose-Binding Protein A, subunit A"/>
    <property type="match status" value="1"/>
</dbReference>
<dbReference type="InterPro" id="IPR036772">
    <property type="entry name" value="SRCR-like_dom_sf"/>
</dbReference>
<protein>
    <submittedName>
        <fullName evidence="4">DgyrCDS14460</fullName>
    </submittedName>
</protein>
<name>A0A7I8WDP9_9ANNE</name>
<keyword evidence="5" id="KW-1185">Reference proteome</keyword>
<feature type="domain" description="SRCR" evidence="3">
    <location>
        <begin position="205"/>
        <end position="291"/>
    </location>
</feature>